<sequence length="119" mass="13218">MGDLSRYFSRQEFECSCGCGFDQVQAELVLRLERVRENYGPLTINSGCRCGAHNRHVGGSPTSSHVRGLAVDLGCSNSLSRFNLLRCLLAEGFQRIGIGPNFIHVDVDLSKPKSLIWLY</sequence>
<dbReference type="InterPro" id="IPR013230">
    <property type="entry name" value="Peptidase_M15A_C"/>
</dbReference>
<evidence type="ECO:0000259" key="1">
    <source>
        <dbReference type="Pfam" id="PF08291"/>
    </source>
</evidence>
<evidence type="ECO:0000313" key="2">
    <source>
        <dbReference type="EMBL" id="VAX28166.1"/>
    </source>
</evidence>
<accession>A0A3B1CCG4</accession>
<proteinExistence type="predicted"/>
<dbReference type="AlphaFoldDB" id="A0A3B1CCG4"/>
<reference evidence="2" key="1">
    <citation type="submission" date="2018-06" db="EMBL/GenBank/DDBJ databases">
        <authorList>
            <person name="Zhirakovskaya E."/>
        </authorList>
    </citation>
    <scope>NUCLEOTIDE SEQUENCE</scope>
</reference>
<dbReference type="EMBL" id="UOGG01000052">
    <property type="protein sequence ID" value="VAX28166.1"/>
    <property type="molecule type" value="Genomic_DNA"/>
</dbReference>
<name>A0A3B1CCG4_9ZZZZ</name>
<organism evidence="2">
    <name type="scientific">hydrothermal vent metagenome</name>
    <dbReference type="NCBI Taxonomy" id="652676"/>
    <lineage>
        <taxon>unclassified sequences</taxon>
        <taxon>metagenomes</taxon>
        <taxon>ecological metagenomes</taxon>
    </lineage>
</organism>
<dbReference type="Gene3D" id="3.30.1380.10">
    <property type="match status" value="1"/>
</dbReference>
<dbReference type="InterPro" id="IPR009045">
    <property type="entry name" value="Zn_M74/Hedgehog-like"/>
</dbReference>
<dbReference type="Pfam" id="PF08291">
    <property type="entry name" value="Peptidase_M15_3"/>
    <property type="match status" value="1"/>
</dbReference>
<dbReference type="SUPFAM" id="SSF55166">
    <property type="entry name" value="Hedgehog/DD-peptidase"/>
    <property type="match status" value="1"/>
</dbReference>
<gene>
    <name evidence="2" type="ORF">MNBD_NITROSPINAE05-797</name>
</gene>
<protein>
    <recommendedName>
        <fullName evidence="1">Peptidase M15A C-terminal domain-containing protein</fullName>
    </recommendedName>
</protein>
<feature type="domain" description="Peptidase M15A C-terminal" evidence="1">
    <location>
        <begin position="7"/>
        <end position="106"/>
    </location>
</feature>